<dbReference type="PANTHER" id="PTHR21210:SF0">
    <property type="entry name" value="TRNA (URACIL-O(2)-)-METHYLTRANSFERASE-RELATED"/>
    <property type="match status" value="1"/>
</dbReference>
<evidence type="ECO:0000256" key="1">
    <source>
        <dbReference type="ARBA" id="ARBA00004496"/>
    </source>
</evidence>
<comment type="similarity">
    <text evidence="2 11">Belongs to the TRM44 family.</text>
</comment>
<comment type="catalytic activity">
    <reaction evidence="10 11">
        <text>uridine(44) in tRNA(Ser) + S-adenosyl-L-methionine = 2'-O-methyluridine(44) in tRNA(Ser) + S-adenosyl-L-homocysteine + H(+)</text>
        <dbReference type="Rhea" id="RHEA:43100"/>
        <dbReference type="Rhea" id="RHEA-COMP:10339"/>
        <dbReference type="Rhea" id="RHEA-COMP:10340"/>
        <dbReference type="ChEBI" id="CHEBI:15378"/>
        <dbReference type="ChEBI" id="CHEBI:57856"/>
        <dbReference type="ChEBI" id="CHEBI:59789"/>
        <dbReference type="ChEBI" id="CHEBI:65315"/>
        <dbReference type="ChEBI" id="CHEBI:74478"/>
        <dbReference type="EC" id="2.1.1.211"/>
    </reaction>
</comment>
<evidence type="ECO:0000256" key="2">
    <source>
        <dbReference type="ARBA" id="ARBA00009056"/>
    </source>
</evidence>
<dbReference type="AlphaFoldDB" id="A0A420YC56"/>
<dbReference type="Pfam" id="PF07757">
    <property type="entry name" value="AdoMet_MTase"/>
    <property type="match status" value="1"/>
</dbReference>
<evidence type="ECO:0000256" key="7">
    <source>
        <dbReference type="ARBA" id="ARBA00022679"/>
    </source>
</evidence>
<gene>
    <name evidence="12" type="primary">TRM44</name>
    <name evidence="12" type="ORF">DL546_007865</name>
</gene>
<dbReference type="EC" id="2.1.1.211" evidence="3 11"/>
<evidence type="ECO:0000256" key="10">
    <source>
        <dbReference type="ARBA" id="ARBA00047957"/>
    </source>
</evidence>
<comment type="caution">
    <text evidence="12">The sequence shown here is derived from an EMBL/GenBank/DDBJ whole genome shotgun (WGS) entry which is preliminary data.</text>
</comment>
<evidence type="ECO:0000256" key="4">
    <source>
        <dbReference type="ARBA" id="ARBA00017788"/>
    </source>
</evidence>
<evidence type="ECO:0000256" key="5">
    <source>
        <dbReference type="ARBA" id="ARBA00022490"/>
    </source>
</evidence>
<evidence type="ECO:0000256" key="11">
    <source>
        <dbReference type="RuleBase" id="RU368004"/>
    </source>
</evidence>
<accession>A0A420YC56</accession>
<name>A0A420YC56_9PEZI</name>
<sequence>MATKPTEYDQGHEPLIVQEAATSTAAPWVPLFWHPCTFSADLFMEVMMNLIKNPNINSSWLFRADILHDEEGNGGFTAPSEVGYDLQIPSFSGFECRRYMIRKLIPRNTQRDKPLDQTCLVYESTGSEDVQQTLIVYLPHLSNPEDVPFYHPKAKGVGFLHSWNAKEPTGTISIHYLYFPDTEVTTKLTRTALHLLTVISKHGEGKMTGYVKRVHHDVVIPQATFQNRYAALKTKYAKQLIDTWAETTDPLKHVFEDLGIAAFFIELWKEMYPDTTPFPGFVDIGCGNGLLVYILNSEGYTGWGFDARARKSWDQYTTTVTNSGSPQPSLKQAVLIPSIIAPPSTEKTPDSAIHSGLFPKGTFIISNHADELTPWTPILATLSQCPFVMIPCCSHNLTGDKYRAPPPKDKSKSESAYSSLVAWTEQIARDCGWEVETEMLRIPSTRNTALLGRKRIEGEGKAFEEVDVEAIVHKYGGTGNWVDNAMKLVKTGPRGH</sequence>
<keyword evidence="8 11" id="KW-0949">S-adenosyl-L-methionine</keyword>
<keyword evidence="5 11" id="KW-0963">Cytoplasm</keyword>
<evidence type="ECO:0000256" key="6">
    <source>
        <dbReference type="ARBA" id="ARBA00022603"/>
    </source>
</evidence>
<organism evidence="12 13">
    <name type="scientific">Coniochaeta pulveracea</name>
    <dbReference type="NCBI Taxonomy" id="177199"/>
    <lineage>
        <taxon>Eukaryota</taxon>
        <taxon>Fungi</taxon>
        <taxon>Dikarya</taxon>
        <taxon>Ascomycota</taxon>
        <taxon>Pezizomycotina</taxon>
        <taxon>Sordariomycetes</taxon>
        <taxon>Sordariomycetidae</taxon>
        <taxon>Coniochaetales</taxon>
        <taxon>Coniochaetaceae</taxon>
        <taxon>Coniochaeta</taxon>
    </lineage>
</organism>
<proteinExistence type="inferred from homology"/>
<evidence type="ECO:0000256" key="9">
    <source>
        <dbReference type="ARBA" id="ARBA00022694"/>
    </source>
</evidence>
<keyword evidence="6 11" id="KW-0489">Methyltransferase</keyword>
<keyword evidence="7 11" id="KW-0808">Transferase</keyword>
<dbReference type="PANTHER" id="PTHR21210">
    <property type="entry name" value="TRNA (URACIL-O(2)-)-METHYLTRANSFERASE-RELATED"/>
    <property type="match status" value="1"/>
</dbReference>
<protein>
    <recommendedName>
        <fullName evidence="4 11">tRNA (uracil-O(2)-)-methyltransferase</fullName>
        <ecNumber evidence="3 11">2.1.1.211</ecNumber>
    </recommendedName>
</protein>
<evidence type="ECO:0000256" key="8">
    <source>
        <dbReference type="ARBA" id="ARBA00022691"/>
    </source>
</evidence>
<comment type="subcellular location">
    <subcellularLocation>
        <location evidence="1 11">Cytoplasm</location>
    </subcellularLocation>
</comment>
<evidence type="ECO:0000313" key="13">
    <source>
        <dbReference type="Proteomes" id="UP000275385"/>
    </source>
</evidence>
<evidence type="ECO:0000256" key="3">
    <source>
        <dbReference type="ARBA" id="ARBA00012795"/>
    </source>
</evidence>
<dbReference type="GO" id="GO:0005737">
    <property type="term" value="C:cytoplasm"/>
    <property type="evidence" value="ECO:0007669"/>
    <property type="project" value="UniProtKB-SubCell"/>
</dbReference>
<comment type="function">
    <text evidence="11">Adenosyl-L-methionine (AdoMet)-dependent tRNA (uracil-O(2)-)-methyltransferase.</text>
</comment>
<keyword evidence="9 11" id="KW-0819">tRNA processing</keyword>
<dbReference type="STRING" id="177199.A0A420YC56"/>
<dbReference type="Proteomes" id="UP000275385">
    <property type="component" value="Unassembled WGS sequence"/>
</dbReference>
<reference evidence="12 13" key="1">
    <citation type="submission" date="2018-08" db="EMBL/GenBank/DDBJ databases">
        <title>Draft genome of the lignicolous fungus Coniochaeta pulveracea.</title>
        <authorList>
            <person name="Borstlap C.J."/>
            <person name="De Witt R.N."/>
            <person name="Botha A."/>
            <person name="Volschenk H."/>
        </authorList>
    </citation>
    <scope>NUCLEOTIDE SEQUENCE [LARGE SCALE GENOMIC DNA]</scope>
    <source>
        <strain evidence="12 13">CAB683</strain>
    </source>
</reference>
<dbReference type="GO" id="GO:0141101">
    <property type="term" value="F:tRNA(Ser) (uridine(44)-2'-O-)-methyltransferase activity"/>
    <property type="evidence" value="ECO:0007669"/>
    <property type="project" value="UniProtKB-EC"/>
</dbReference>
<keyword evidence="13" id="KW-1185">Reference proteome</keyword>
<dbReference type="GO" id="GO:0030488">
    <property type="term" value="P:tRNA methylation"/>
    <property type="evidence" value="ECO:0007669"/>
    <property type="project" value="UniProtKB-UniRule"/>
</dbReference>
<dbReference type="InterPro" id="IPR011671">
    <property type="entry name" value="tRNA_uracil_MeTrfase"/>
</dbReference>
<dbReference type="EMBL" id="QVQW01000021">
    <property type="protein sequence ID" value="RKU45466.1"/>
    <property type="molecule type" value="Genomic_DNA"/>
</dbReference>
<evidence type="ECO:0000313" key="12">
    <source>
        <dbReference type="EMBL" id="RKU45466.1"/>
    </source>
</evidence>
<dbReference type="OrthoDB" id="10047021at2759"/>